<accession>A0A1I3NQJ5</accession>
<protein>
    <submittedName>
        <fullName evidence="1">Uncharacterized protein</fullName>
    </submittedName>
</protein>
<dbReference type="EMBL" id="FORO01000014">
    <property type="protein sequence ID" value="SFJ11535.1"/>
    <property type="molecule type" value="Genomic_DNA"/>
</dbReference>
<organism evidence="1 2">
    <name type="scientific">Natronobacterium gregoryi</name>
    <dbReference type="NCBI Taxonomy" id="44930"/>
    <lineage>
        <taxon>Archaea</taxon>
        <taxon>Methanobacteriati</taxon>
        <taxon>Methanobacteriota</taxon>
        <taxon>Stenosarchaea group</taxon>
        <taxon>Halobacteria</taxon>
        <taxon>Halobacteriales</taxon>
        <taxon>Natrialbaceae</taxon>
        <taxon>Natronobacterium</taxon>
    </lineage>
</organism>
<dbReference type="Proteomes" id="UP000182829">
    <property type="component" value="Unassembled WGS sequence"/>
</dbReference>
<dbReference type="OrthoDB" id="196891at2157"/>
<dbReference type="AlphaFoldDB" id="A0A1I3NQJ5"/>
<evidence type="ECO:0000313" key="1">
    <source>
        <dbReference type="EMBL" id="SFJ11535.1"/>
    </source>
</evidence>
<name>A0A1I3NQJ5_9EURY</name>
<reference evidence="1 2" key="1">
    <citation type="submission" date="2016-10" db="EMBL/GenBank/DDBJ databases">
        <authorList>
            <person name="de Groot N.N."/>
        </authorList>
    </citation>
    <scope>NUCLEOTIDE SEQUENCE [LARGE SCALE GENOMIC DNA]</scope>
    <source>
        <strain evidence="1 2">SP2</strain>
    </source>
</reference>
<proteinExistence type="predicted"/>
<sequence>MAQRSLLVRALWFLLVGWWLTPIVVNVAWALNVTVILAPIGVKAVNLVPTVLTLQEPRSFGRPTLACGPGDL</sequence>
<gene>
    <name evidence="1" type="ORF">SAMN05443661_11483</name>
</gene>
<evidence type="ECO:0000313" key="2">
    <source>
        <dbReference type="Proteomes" id="UP000182829"/>
    </source>
</evidence>